<organism evidence="1 2">
    <name type="scientific">Smallanthus sonchifolius</name>
    <dbReference type="NCBI Taxonomy" id="185202"/>
    <lineage>
        <taxon>Eukaryota</taxon>
        <taxon>Viridiplantae</taxon>
        <taxon>Streptophyta</taxon>
        <taxon>Embryophyta</taxon>
        <taxon>Tracheophyta</taxon>
        <taxon>Spermatophyta</taxon>
        <taxon>Magnoliopsida</taxon>
        <taxon>eudicotyledons</taxon>
        <taxon>Gunneridae</taxon>
        <taxon>Pentapetalae</taxon>
        <taxon>asterids</taxon>
        <taxon>campanulids</taxon>
        <taxon>Asterales</taxon>
        <taxon>Asteraceae</taxon>
        <taxon>Asteroideae</taxon>
        <taxon>Heliantheae alliance</taxon>
        <taxon>Millerieae</taxon>
        <taxon>Smallanthus</taxon>
    </lineage>
</organism>
<evidence type="ECO:0000313" key="1">
    <source>
        <dbReference type="EMBL" id="KAI3783910.1"/>
    </source>
</evidence>
<name>A0ACB9GLE1_9ASTR</name>
<proteinExistence type="predicted"/>
<evidence type="ECO:0000313" key="2">
    <source>
        <dbReference type="Proteomes" id="UP001056120"/>
    </source>
</evidence>
<accession>A0ACB9GLE1</accession>
<reference evidence="1 2" key="2">
    <citation type="journal article" date="2022" name="Mol. Ecol. Resour.">
        <title>The genomes of chicory, endive, great burdock and yacon provide insights into Asteraceae paleo-polyploidization history and plant inulin production.</title>
        <authorList>
            <person name="Fan W."/>
            <person name="Wang S."/>
            <person name="Wang H."/>
            <person name="Wang A."/>
            <person name="Jiang F."/>
            <person name="Liu H."/>
            <person name="Zhao H."/>
            <person name="Xu D."/>
            <person name="Zhang Y."/>
        </authorList>
    </citation>
    <scope>NUCLEOTIDE SEQUENCE [LARGE SCALE GENOMIC DNA]</scope>
    <source>
        <strain evidence="2">cv. Yunnan</strain>
        <tissue evidence="1">Leaves</tissue>
    </source>
</reference>
<keyword evidence="2" id="KW-1185">Reference proteome</keyword>
<comment type="caution">
    <text evidence="1">The sequence shown here is derived from an EMBL/GenBank/DDBJ whole genome shotgun (WGS) entry which is preliminary data.</text>
</comment>
<gene>
    <name evidence="1" type="ORF">L1987_43001</name>
</gene>
<protein>
    <submittedName>
        <fullName evidence="1">Uncharacterized protein</fullName>
    </submittedName>
</protein>
<sequence length="67" mass="8194">MILHASFSTFISFFQILPHYFSRVPLVLEFVRKIFINYYSYFFGFCEKSLGFEFFLAQLTWKWGEEK</sequence>
<dbReference type="Proteomes" id="UP001056120">
    <property type="component" value="Linkage Group LG14"/>
</dbReference>
<dbReference type="EMBL" id="CM042031">
    <property type="protein sequence ID" value="KAI3783910.1"/>
    <property type="molecule type" value="Genomic_DNA"/>
</dbReference>
<reference evidence="2" key="1">
    <citation type="journal article" date="2022" name="Mol. Ecol. Resour.">
        <title>The genomes of chicory, endive, great burdock and yacon provide insights into Asteraceae palaeo-polyploidization history and plant inulin production.</title>
        <authorList>
            <person name="Fan W."/>
            <person name="Wang S."/>
            <person name="Wang H."/>
            <person name="Wang A."/>
            <person name="Jiang F."/>
            <person name="Liu H."/>
            <person name="Zhao H."/>
            <person name="Xu D."/>
            <person name="Zhang Y."/>
        </authorList>
    </citation>
    <scope>NUCLEOTIDE SEQUENCE [LARGE SCALE GENOMIC DNA]</scope>
    <source>
        <strain evidence="2">cv. Yunnan</strain>
    </source>
</reference>